<keyword evidence="3" id="KW-1185">Reference proteome</keyword>
<sequence length="79" mass="8418">MDATQGKTLREPSKEARPACQAAIGDGRRHSAADPGVGGNAQWGTTDSSARWCWHRERGTGDTIGEDGLTLQPGNLNDR</sequence>
<evidence type="ECO:0000256" key="1">
    <source>
        <dbReference type="SAM" id="MobiDB-lite"/>
    </source>
</evidence>
<comment type="caution">
    <text evidence="2">The sequence shown here is derived from an EMBL/GenBank/DDBJ whole genome shotgun (WGS) entry which is preliminary data.</text>
</comment>
<reference evidence="2 3" key="1">
    <citation type="submission" date="2019-05" db="EMBL/GenBank/DDBJ databases">
        <title>Another draft genome of Portunus trituberculatus and its Hox gene families provides insights of decapod evolution.</title>
        <authorList>
            <person name="Jeong J.-H."/>
            <person name="Song I."/>
            <person name="Kim S."/>
            <person name="Choi T."/>
            <person name="Kim D."/>
            <person name="Ryu S."/>
            <person name="Kim W."/>
        </authorList>
    </citation>
    <scope>NUCLEOTIDE SEQUENCE [LARGE SCALE GENOMIC DNA]</scope>
    <source>
        <tissue evidence="2">Muscle</tissue>
    </source>
</reference>
<protein>
    <submittedName>
        <fullName evidence="2">Uncharacterized protein</fullName>
    </submittedName>
</protein>
<dbReference type="EMBL" id="VSRR010040062">
    <property type="protein sequence ID" value="MPC74949.1"/>
    <property type="molecule type" value="Genomic_DNA"/>
</dbReference>
<proteinExistence type="predicted"/>
<feature type="compositionally biased region" description="Basic and acidic residues" evidence="1">
    <location>
        <begin position="8"/>
        <end position="17"/>
    </location>
</feature>
<feature type="region of interest" description="Disordered" evidence="1">
    <location>
        <begin position="1"/>
        <end position="79"/>
    </location>
</feature>
<accession>A0A5B7HZ26</accession>
<dbReference type="Proteomes" id="UP000324222">
    <property type="component" value="Unassembled WGS sequence"/>
</dbReference>
<evidence type="ECO:0000313" key="3">
    <source>
        <dbReference type="Proteomes" id="UP000324222"/>
    </source>
</evidence>
<dbReference type="AlphaFoldDB" id="A0A5B7HZ26"/>
<name>A0A5B7HZ26_PORTR</name>
<evidence type="ECO:0000313" key="2">
    <source>
        <dbReference type="EMBL" id="MPC74949.1"/>
    </source>
</evidence>
<gene>
    <name evidence="2" type="ORF">E2C01_069332</name>
</gene>
<organism evidence="2 3">
    <name type="scientific">Portunus trituberculatus</name>
    <name type="common">Swimming crab</name>
    <name type="synonym">Neptunus trituberculatus</name>
    <dbReference type="NCBI Taxonomy" id="210409"/>
    <lineage>
        <taxon>Eukaryota</taxon>
        <taxon>Metazoa</taxon>
        <taxon>Ecdysozoa</taxon>
        <taxon>Arthropoda</taxon>
        <taxon>Crustacea</taxon>
        <taxon>Multicrustacea</taxon>
        <taxon>Malacostraca</taxon>
        <taxon>Eumalacostraca</taxon>
        <taxon>Eucarida</taxon>
        <taxon>Decapoda</taxon>
        <taxon>Pleocyemata</taxon>
        <taxon>Brachyura</taxon>
        <taxon>Eubrachyura</taxon>
        <taxon>Portunoidea</taxon>
        <taxon>Portunidae</taxon>
        <taxon>Portuninae</taxon>
        <taxon>Portunus</taxon>
    </lineage>
</organism>